<feature type="compositionally biased region" description="Polar residues" evidence="1">
    <location>
        <begin position="204"/>
        <end position="222"/>
    </location>
</feature>
<feature type="compositionally biased region" description="Low complexity" evidence="1">
    <location>
        <begin position="96"/>
        <end position="113"/>
    </location>
</feature>
<dbReference type="Proteomes" id="UP001222027">
    <property type="component" value="Unassembled WGS sequence"/>
</dbReference>
<evidence type="ECO:0000313" key="3">
    <source>
        <dbReference type="Proteomes" id="UP001222027"/>
    </source>
</evidence>
<proteinExistence type="predicted"/>
<evidence type="ECO:0000256" key="1">
    <source>
        <dbReference type="SAM" id="MobiDB-lite"/>
    </source>
</evidence>
<dbReference type="EMBL" id="JAQQAF010000008">
    <property type="protein sequence ID" value="KAJ8467915.1"/>
    <property type="molecule type" value="Genomic_DNA"/>
</dbReference>
<dbReference type="AlphaFoldDB" id="A0AAV8QG09"/>
<reference evidence="2 3" key="1">
    <citation type="submission" date="2022-12" db="EMBL/GenBank/DDBJ databases">
        <title>Chromosome-scale assembly of the Ensete ventricosum genome.</title>
        <authorList>
            <person name="Dussert Y."/>
            <person name="Stocks J."/>
            <person name="Wendawek A."/>
            <person name="Woldeyes F."/>
            <person name="Nichols R.A."/>
            <person name="Borrell J.S."/>
        </authorList>
    </citation>
    <scope>NUCLEOTIDE SEQUENCE [LARGE SCALE GENOMIC DNA]</scope>
    <source>
        <strain evidence="3">cv. Maze</strain>
        <tissue evidence="2">Seeds</tissue>
    </source>
</reference>
<organism evidence="2 3">
    <name type="scientific">Ensete ventricosum</name>
    <name type="common">Abyssinian banana</name>
    <name type="synonym">Musa ensete</name>
    <dbReference type="NCBI Taxonomy" id="4639"/>
    <lineage>
        <taxon>Eukaryota</taxon>
        <taxon>Viridiplantae</taxon>
        <taxon>Streptophyta</taxon>
        <taxon>Embryophyta</taxon>
        <taxon>Tracheophyta</taxon>
        <taxon>Spermatophyta</taxon>
        <taxon>Magnoliopsida</taxon>
        <taxon>Liliopsida</taxon>
        <taxon>Zingiberales</taxon>
        <taxon>Musaceae</taxon>
        <taxon>Ensete</taxon>
    </lineage>
</organism>
<feature type="compositionally biased region" description="Polar residues" evidence="1">
    <location>
        <begin position="85"/>
        <end position="95"/>
    </location>
</feature>
<feature type="region of interest" description="Disordered" evidence="1">
    <location>
        <begin position="35"/>
        <end position="150"/>
    </location>
</feature>
<name>A0AAV8QG09_ENSVE</name>
<sequence length="318" mass="34571">MTEVVVGTDAGKRRRLPIWMAERASYSDAIRNYGAGDGLQDAGSEPTSTTRMQKTKPAQAVDHLDEFEATLPRTVARQRKRQASRRNVGSLSSSNGTGETKTTTQETEEGGTTVDNVAASVEIENRKSKKRSKHSVVACSPASSENEIELTVEDLVRIAEEYVNADRQKQHGPSTAKEPGSEVDPPSSWDSSVATGGGGLRQTAGRSQALSRCTKTPAPNFSDTRKPEDRNSGVEDLPSATPRTGDAARDMLDLLLGPFLKKPTTSEEHESRTVATETMNLIHKTSEPSTTSKQVLKEEVLRTKRKSSFKDKVAMLLD</sequence>
<comment type="caution">
    <text evidence="2">The sequence shown here is derived from an EMBL/GenBank/DDBJ whole genome shotgun (WGS) entry which is preliminary data.</text>
</comment>
<feature type="region of interest" description="Disordered" evidence="1">
    <location>
        <begin position="163"/>
        <end position="246"/>
    </location>
</feature>
<gene>
    <name evidence="2" type="ORF">OPV22_030467</name>
</gene>
<evidence type="ECO:0000313" key="2">
    <source>
        <dbReference type="EMBL" id="KAJ8467915.1"/>
    </source>
</evidence>
<accession>A0AAV8QG09</accession>
<protein>
    <submittedName>
        <fullName evidence="2">Uncharacterized protein</fullName>
    </submittedName>
</protein>
<dbReference type="PANTHER" id="PTHR36756">
    <property type="entry name" value="EXPRESSED PROTEIN"/>
    <property type="match status" value="1"/>
</dbReference>
<dbReference type="PANTHER" id="PTHR36756:SF1">
    <property type="entry name" value="EXPRESSED PROTEIN"/>
    <property type="match status" value="1"/>
</dbReference>
<keyword evidence="3" id="KW-1185">Reference proteome</keyword>
<feature type="compositionally biased region" description="Basic and acidic residues" evidence="1">
    <location>
        <begin position="223"/>
        <end position="233"/>
    </location>
</feature>